<keyword evidence="2" id="KW-1185">Reference proteome</keyword>
<proteinExistence type="predicted"/>
<gene>
    <name evidence="1" type="ORF">Tco_0987977</name>
</gene>
<reference evidence="1" key="1">
    <citation type="journal article" date="2022" name="Int. J. Mol. Sci.">
        <title>Draft Genome of Tanacetum Coccineum: Genomic Comparison of Closely Related Tanacetum-Family Plants.</title>
        <authorList>
            <person name="Yamashiro T."/>
            <person name="Shiraishi A."/>
            <person name="Nakayama K."/>
            <person name="Satake H."/>
        </authorList>
    </citation>
    <scope>NUCLEOTIDE SEQUENCE</scope>
</reference>
<comment type="caution">
    <text evidence="1">The sequence shown here is derived from an EMBL/GenBank/DDBJ whole genome shotgun (WGS) entry which is preliminary data.</text>
</comment>
<protein>
    <recommendedName>
        <fullName evidence="3">Xylulose kinase-1</fullName>
    </recommendedName>
</protein>
<dbReference type="Proteomes" id="UP001151760">
    <property type="component" value="Unassembled WGS sequence"/>
</dbReference>
<organism evidence="1 2">
    <name type="scientific">Tanacetum coccineum</name>
    <dbReference type="NCBI Taxonomy" id="301880"/>
    <lineage>
        <taxon>Eukaryota</taxon>
        <taxon>Viridiplantae</taxon>
        <taxon>Streptophyta</taxon>
        <taxon>Embryophyta</taxon>
        <taxon>Tracheophyta</taxon>
        <taxon>Spermatophyta</taxon>
        <taxon>Magnoliopsida</taxon>
        <taxon>eudicotyledons</taxon>
        <taxon>Gunneridae</taxon>
        <taxon>Pentapetalae</taxon>
        <taxon>asterids</taxon>
        <taxon>campanulids</taxon>
        <taxon>Asterales</taxon>
        <taxon>Asteraceae</taxon>
        <taxon>Asteroideae</taxon>
        <taxon>Anthemideae</taxon>
        <taxon>Anthemidinae</taxon>
        <taxon>Tanacetum</taxon>
    </lineage>
</organism>
<name>A0ABQ5EQE7_9ASTR</name>
<dbReference type="EMBL" id="BQNB010016540">
    <property type="protein sequence ID" value="GJT52923.1"/>
    <property type="molecule type" value="Genomic_DNA"/>
</dbReference>
<sequence>MANLDFCDKHNMVAYLQKSEGSEGFHQIIDFLTTSHIRYALTESPTIYVSLIEQFWQTASASTLENGDMEITATIDGKVKVVSEASIRRHLKLEDSDGISTLPTSEIFEQLALMGAPSTSQPPTSPPFMQITYVAEEAATMPHDLPLLRVHSLGSDEGSMTLNELTVLCTTLSKKVETLESDLKQTKLTYGAAYTKLIMKVKKLDDEDELEDPSKQGRKIAQIDEDEGITLVQMSAQTQGRYEHDFKESDFEFIAPEEDYTAKLDISTANLPVNIGGAKVSTASHEVKTAAESLVYIRRSAAKLKDKGKAFMKEAEPVQKKTKLQLEQERLGLEEALRLQEQLDEEERQRIARVHEEASTFNAEEWDNIQAQIKADEELAHRLQAQERERYSEADKARLLVELINERKRKFVQQRAEQRRNKPMNQA</sequence>
<reference evidence="1" key="2">
    <citation type="submission" date="2022-01" db="EMBL/GenBank/DDBJ databases">
        <authorList>
            <person name="Yamashiro T."/>
            <person name="Shiraishi A."/>
            <person name="Satake H."/>
            <person name="Nakayama K."/>
        </authorList>
    </citation>
    <scope>NUCLEOTIDE SEQUENCE</scope>
</reference>
<evidence type="ECO:0000313" key="1">
    <source>
        <dbReference type="EMBL" id="GJT52923.1"/>
    </source>
</evidence>
<accession>A0ABQ5EQE7</accession>
<evidence type="ECO:0008006" key="3">
    <source>
        <dbReference type="Google" id="ProtNLM"/>
    </source>
</evidence>
<evidence type="ECO:0000313" key="2">
    <source>
        <dbReference type="Proteomes" id="UP001151760"/>
    </source>
</evidence>